<sequence>MGRIRKGKPAPDAGAIRKREATVRQIKFSFALFSGDDEVVCPRSFQDGYVRTLMERLRDLSSWDVVRFTNQYDKAVRNHVIDWARTARPEGFDHLNEQYRAYPAWQFSLTSNEHGRVHGIIIDDTFFVIWLDANHALYP</sequence>
<evidence type="ECO:0000313" key="1">
    <source>
        <dbReference type="EMBL" id="GGK45329.1"/>
    </source>
</evidence>
<dbReference type="AlphaFoldDB" id="A0A917V6R4"/>
<gene>
    <name evidence="1" type="ORF">GCM10011322_35680</name>
</gene>
<reference evidence="1 2" key="1">
    <citation type="journal article" date="2014" name="Int. J. Syst. Evol. Microbiol.">
        <title>Complete genome sequence of Corynebacterium casei LMG S-19264T (=DSM 44701T), isolated from a smear-ripened cheese.</title>
        <authorList>
            <consortium name="US DOE Joint Genome Institute (JGI-PGF)"/>
            <person name="Walter F."/>
            <person name="Albersmeier A."/>
            <person name="Kalinowski J."/>
            <person name="Ruckert C."/>
        </authorList>
    </citation>
    <scope>NUCLEOTIDE SEQUENCE [LARGE SCALE GENOMIC DNA]</scope>
    <source>
        <strain evidence="1 2">CGMCC 1.9161</strain>
    </source>
</reference>
<comment type="caution">
    <text evidence="1">The sequence shown here is derived from an EMBL/GenBank/DDBJ whole genome shotgun (WGS) entry which is preliminary data.</text>
</comment>
<dbReference type="Proteomes" id="UP000600449">
    <property type="component" value="Unassembled WGS sequence"/>
</dbReference>
<name>A0A917V6R4_9HYPH</name>
<protein>
    <submittedName>
        <fullName evidence="1">Uncharacterized protein</fullName>
    </submittedName>
</protein>
<organism evidence="1 2">
    <name type="scientific">Salinarimonas ramus</name>
    <dbReference type="NCBI Taxonomy" id="690164"/>
    <lineage>
        <taxon>Bacteria</taxon>
        <taxon>Pseudomonadati</taxon>
        <taxon>Pseudomonadota</taxon>
        <taxon>Alphaproteobacteria</taxon>
        <taxon>Hyphomicrobiales</taxon>
        <taxon>Salinarimonadaceae</taxon>
        <taxon>Salinarimonas</taxon>
    </lineage>
</organism>
<dbReference type="EMBL" id="BMMF01000011">
    <property type="protein sequence ID" value="GGK45329.1"/>
    <property type="molecule type" value="Genomic_DNA"/>
</dbReference>
<evidence type="ECO:0000313" key="2">
    <source>
        <dbReference type="Proteomes" id="UP000600449"/>
    </source>
</evidence>
<dbReference type="RefSeq" id="WP_188914614.1">
    <property type="nucleotide sequence ID" value="NZ_BMMF01000011.1"/>
</dbReference>
<proteinExistence type="predicted"/>
<keyword evidence="2" id="KW-1185">Reference proteome</keyword>
<accession>A0A917V6R4</accession>